<dbReference type="InterPro" id="IPR016186">
    <property type="entry name" value="C-type_lectin-like/link_sf"/>
</dbReference>
<dbReference type="InterPro" id="IPR018378">
    <property type="entry name" value="C-type_lectin_CS"/>
</dbReference>
<dbReference type="InterPro" id="IPR001304">
    <property type="entry name" value="C-type_lectin-like"/>
</dbReference>
<dbReference type="PROSITE" id="PS00615">
    <property type="entry name" value="C_TYPE_LECTIN_1"/>
    <property type="match status" value="1"/>
</dbReference>
<organism evidence="3 4">
    <name type="scientific">Oryzias latipes</name>
    <name type="common">Japanese rice fish</name>
    <name type="synonym">Japanese killifish</name>
    <dbReference type="NCBI Taxonomy" id="8090"/>
    <lineage>
        <taxon>Eukaryota</taxon>
        <taxon>Metazoa</taxon>
        <taxon>Chordata</taxon>
        <taxon>Craniata</taxon>
        <taxon>Vertebrata</taxon>
        <taxon>Euteleostomi</taxon>
        <taxon>Actinopterygii</taxon>
        <taxon>Neopterygii</taxon>
        <taxon>Teleostei</taxon>
        <taxon>Neoteleostei</taxon>
        <taxon>Acanthomorphata</taxon>
        <taxon>Ovalentaria</taxon>
        <taxon>Atherinomorphae</taxon>
        <taxon>Beloniformes</taxon>
        <taxon>Adrianichthyidae</taxon>
        <taxon>Oryziinae</taxon>
        <taxon>Oryzias</taxon>
    </lineage>
</organism>
<dbReference type="Pfam" id="PF00059">
    <property type="entry name" value="Lectin_C"/>
    <property type="match status" value="1"/>
</dbReference>
<dbReference type="Ensembl" id="ENSORLT00020022333.1">
    <property type="protein sequence ID" value="ENSORLP00020014552.1"/>
    <property type="gene ID" value="ENSORLG00020015557.1"/>
</dbReference>
<accession>A0A3P9L1T8</accession>
<evidence type="ECO:0000313" key="4">
    <source>
        <dbReference type="Proteomes" id="UP000265180"/>
    </source>
</evidence>
<reference key="1">
    <citation type="journal article" date="2007" name="Nature">
        <title>The medaka draft genome and insights into vertebrate genome evolution.</title>
        <authorList>
            <person name="Kasahara M."/>
            <person name="Naruse K."/>
            <person name="Sasaki S."/>
            <person name="Nakatani Y."/>
            <person name="Qu W."/>
            <person name="Ahsan B."/>
            <person name="Yamada T."/>
            <person name="Nagayasu Y."/>
            <person name="Doi K."/>
            <person name="Kasai Y."/>
            <person name="Jindo T."/>
            <person name="Kobayashi D."/>
            <person name="Shimada A."/>
            <person name="Toyoda A."/>
            <person name="Kuroki Y."/>
            <person name="Fujiyama A."/>
            <person name="Sasaki T."/>
            <person name="Shimizu A."/>
            <person name="Asakawa S."/>
            <person name="Shimizu N."/>
            <person name="Hashimoto S."/>
            <person name="Yang J."/>
            <person name="Lee Y."/>
            <person name="Matsushima K."/>
            <person name="Sugano S."/>
            <person name="Sakaizumi M."/>
            <person name="Narita T."/>
            <person name="Ohishi K."/>
            <person name="Haga S."/>
            <person name="Ohta F."/>
            <person name="Nomoto H."/>
            <person name="Nogata K."/>
            <person name="Morishita T."/>
            <person name="Endo T."/>
            <person name="Shin-I T."/>
            <person name="Takeda H."/>
            <person name="Morishita S."/>
            <person name="Kohara Y."/>
        </authorList>
    </citation>
    <scope>NUCLEOTIDE SEQUENCE [LARGE SCALE GENOMIC DNA]</scope>
    <source>
        <strain>Hd-rR</strain>
    </source>
</reference>
<dbReference type="Proteomes" id="UP000265180">
    <property type="component" value="Chromosome 18"/>
</dbReference>
<dbReference type="SUPFAM" id="SSF56436">
    <property type="entry name" value="C-type lectin-like"/>
    <property type="match status" value="1"/>
</dbReference>
<dbReference type="SMART" id="SM00034">
    <property type="entry name" value="CLECT"/>
    <property type="match status" value="1"/>
</dbReference>
<dbReference type="PANTHER" id="PTHR45784">
    <property type="entry name" value="C-TYPE LECTIN DOMAIN FAMILY 20 MEMBER A-RELATED"/>
    <property type="match status" value="1"/>
</dbReference>
<feature type="domain" description="C-type lectin" evidence="2">
    <location>
        <begin position="27"/>
        <end position="143"/>
    </location>
</feature>
<name>A0A3P9L1T8_ORYLA</name>
<reference evidence="3 4" key="2">
    <citation type="submission" date="2017-04" db="EMBL/GenBank/DDBJ databases">
        <title>CpG methylation of centromeres and impact of large insertions on vertebrate speciation.</title>
        <authorList>
            <person name="Ichikawa K."/>
            <person name="Yoshimura J."/>
            <person name="Morishita S."/>
        </authorList>
    </citation>
    <scope>NUCLEOTIDE SEQUENCE</scope>
    <source>
        <strain evidence="3 4">HNI</strain>
    </source>
</reference>
<evidence type="ECO:0000313" key="3">
    <source>
        <dbReference type="Ensembl" id="ENSORLP00020014552.1"/>
    </source>
</evidence>
<proteinExistence type="predicted"/>
<sequence length="160" mass="18262">MMEKILLLVLVFSEIFILSSCLLIRQYHIVNQPLNWTEAQTYCRQKYTDLATIENSEEMDQLINTTSSAGSSADFWIGLYHEINYRWSDGFTGSITGNSYNDRTSQDTSNASGGQICIVVYSHSDHYHWSDSSCSSLFPFVCNNGKTFTKNICKVYFTIK</sequence>
<dbReference type="Gene3D" id="3.10.100.10">
    <property type="entry name" value="Mannose-Binding Protein A, subunit A"/>
    <property type="match status" value="1"/>
</dbReference>
<evidence type="ECO:0000259" key="2">
    <source>
        <dbReference type="PROSITE" id="PS50041"/>
    </source>
</evidence>
<evidence type="ECO:0000256" key="1">
    <source>
        <dbReference type="ARBA" id="ARBA00023157"/>
    </source>
</evidence>
<keyword evidence="1" id="KW-1015">Disulfide bond</keyword>
<protein>
    <recommendedName>
        <fullName evidence="2">C-type lectin domain-containing protein</fullName>
    </recommendedName>
</protein>
<reference evidence="3" key="3">
    <citation type="submission" date="2025-08" db="UniProtKB">
        <authorList>
            <consortium name="Ensembl"/>
        </authorList>
    </citation>
    <scope>IDENTIFICATION</scope>
    <source>
        <strain evidence="3">HNI</strain>
    </source>
</reference>
<dbReference type="PANTHER" id="PTHR45784:SF3">
    <property type="entry name" value="C-TYPE LECTIN DOMAIN FAMILY 4 MEMBER K-LIKE-RELATED"/>
    <property type="match status" value="1"/>
</dbReference>
<dbReference type="AlphaFoldDB" id="A0A3P9L1T8"/>
<reference evidence="3" key="4">
    <citation type="submission" date="2025-09" db="UniProtKB">
        <authorList>
            <consortium name="Ensembl"/>
        </authorList>
    </citation>
    <scope>IDENTIFICATION</scope>
    <source>
        <strain evidence="3">HNI</strain>
    </source>
</reference>
<dbReference type="PROSITE" id="PS50041">
    <property type="entry name" value="C_TYPE_LECTIN_2"/>
    <property type="match status" value="1"/>
</dbReference>
<dbReference type="InterPro" id="IPR016187">
    <property type="entry name" value="CTDL_fold"/>
</dbReference>